<organism evidence="1 2">
    <name type="scientific">Candidatus Gottesmanbacteria bacterium RIFCSPHIGHO2_01_FULL_42_12</name>
    <dbReference type="NCBI Taxonomy" id="1798377"/>
    <lineage>
        <taxon>Bacteria</taxon>
        <taxon>Candidatus Gottesmaniibacteriota</taxon>
    </lineage>
</organism>
<gene>
    <name evidence="1" type="ORF">A2872_02460</name>
</gene>
<dbReference type="EMBL" id="MFJG01000005">
    <property type="protein sequence ID" value="OGG07441.1"/>
    <property type="molecule type" value="Genomic_DNA"/>
</dbReference>
<proteinExistence type="predicted"/>
<comment type="caution">
    <text evidence="1">The sequence shown here is derived from an EMBL/GenBank/DDBJ whole genome shotgun (WGS) entry which is preliminary data.</text>
</comment>
<reference evidence="1 2" key="1">
    <citation type="journal article" date="2016" name="Nat. Commun.">
        <title>Thousands of microbial genomes shed light on interconnected biogeochemical processes in an aquifer system.</title>
        <authorList>
            <person name="Anantharaman K."/>
            <person name="Brown C.T."/>
            <person name="Hug L.A."/>
            <person name="Sharon I."/>
            <person name="Castelle C.J."/>
            <person name="Probst A.J."/>
            <person name="Thomas B.C."/>
            <person name="Singh A."/>
            <person name="Wilkins M.J."/>
            <person name="Karaoz U."/>
            <person name="Brodie E.L."/>
            <person name="Williams K.H."/>
            <person name="Hubbard S.S."/>
            <person name="Banfield J.F."/>
        </authorList>
    </citation>
    <scope>NUCLEOTIDE SEQUENCE [LARGE SCALE GENOMIC DNA]</scope>
</reference>
<name>A0A1F5Z4S7_9BACT</name>
<accession>A0A1F5Z4S7</accession>
<dbReference type="Proteomes" id="UP000178681">
    <property type="component" value="Unassembled WGS sequence"/>
</dbReference>
<evidence type="ECO:0008006" key="3">
    <source>
        <dbReference type="Google" id="ProtNLM"/>
    </source>
</evidence>
<evidence type="ECO:0000313" key="1">
    <source>
        <dbReference type="EMBL" id="OGG07441.1"/>
    </source>
</evidence>
<protein>
    <recommendedName>
        <fullName evidence="3">PsbP C-terminal domain-containing protein</fullName>
    </recommendedName>
</protein>
<dbReference type="AlphaFoldDB" id="A0A1F5Z4S7"/>
<dbReference type="STRING" id="1798377.A2872_02460"/>
<evidence type="ECO:0000313" key="2">
    <source>
        <dbReference type="Proteomes" id="UP000178681"/>
    </source>
</evidence>
<sequence>MRLPKDKQFSRRGAFPLLLLLLVGVVVLVSGAYLVREQFLKEGKSGKTAYDQNKIQEQIDNPQKLPEVKEEPKGEMAVGPYVYNGSAAGATSVATPSFSIVPPVGWEKFSPGGSILVQFKSTEEDRVDQEDGLFVKSNAQISVGVQSMPGKSLEEILPLIKNTVPTKYDKVTVITERKTKYAGQDAYYFEVELASKGVSLYSADYYIYTNGYVVHTAGTALKEFWSKRGPAISGSLATFRLL</sequence>